<dbReference type="eggNOG" id="COG1554">
    <property type="taxonomic scope" value="Bacteria"/>
</dbReference>
<feature type="binding site" evidence="3">
    <location>
        <begin position="599"/>
        <end position="600"/>
    </location>
    <ligand>
        <name>substrate</name>
    </ligand>
</feature>
<feature type="domain" description="Glycoside hydrolase family 65 central catalytic" evidence="4">
    <location>
        <begin position="323"/>
        <end position="687"/>
    </location>
</feature>
<dbReference type="GO" id="GO:0005975">
    <property type="term" value="P:carbohydrate metabolic process"/>
    <property type="evidence" value="ECO:0007669"/>
    <property type="project" value="InterPro"/>
</dbReference>
<protein>
    <submittedName>
        <fullName evidence="7">Maltose phosphorylase / Trehalose phosphorylase</fullName>
        <ecNumber evidence="7">2.4.1.64</ecNumber>
        <ecNumber evidence="7">2.4.1.8</ecNumber>
    </submittedName>
</protein>
<evidence type="ECO:0000256" key="2">
    <source>
        <dbReference type="PIRSR" id="PIRSR036289-50"/>
    </source>
</evidence>
<dbReference type="AlphaFoldDB" id="R1CEQ8"/>
<dbReference type="PATRIC" id="fig|1304284.3.peg.1142"/>
<evidence type="ECO:0000313" key="8">
    <source>
        <dbReference type="Proteomes" id="UP000013378"/>
    </source>
</evidence>
<dbReference type="SUPFAM" id="SSF48208">
    <property type="entry name" value="Six-hairpin glycosidases"/>
    <property type="match status" value="1"/>
</dbReference>
<dbReference type="STRING" id="1304284.L21TH_1166"/>
<dbReference type="Pfam" id="PF03636">
    <property type="entry name" value="Glyco_hydro_65N"/>
    <property type="match status" value="1"/>
</dbReference>
<comment type="caution">
    <text evidence="7">The sequence shown here is derived from an EMBL/GenBank/DDBJ whole genome shotgun (WGS) entry which is preliminary data.</text>
</comment>
<dbReference type="EC" id="2.4.1.64" evidence="7"/>
<feature type="binding site" evidence="3">
    <location>
        <begin position="358"/>
        <end position="359"/>
    </location>
    <ligand>
        <name>substrate</name>
    </ligand>
</feature>
<evidence type="ECO:0000259" key="4">
    <source>
        <dbReference type="Pfam" id="PF03632"/>
    </source>
</evidence>
<dbReference type="NCBIfam" id="NF010380">
    <property type="entry name" value="PRK13807.1"/>
    <property type="match status" value="1"/>
</dbReference>
<evidence type="ECO:0000259" key="6">
    <source>
        <dbReference type="Pfam" id="PF03636"/>
    </source>
</evidence>
<evidence type="ECO:0000313" key="7">
    <source>
        <dbReference type="EMBL" id="EOD00795.1"/>
    </source>
</evidence>
<dbReference type="GO" id="GO:0050082">
    <property type="term" value="F:maltose phosphorylase activity"/>
    <property type="evidence" value="ECO:0007669"/>
    <property type="project" value="UniProtKB-EC"/>
</dbReference>
<dbReference type="GO" id="GO:0004553">
    <property type="term" value="F:hydrolase activity, hydrolyzing O-glycosyl compounds"/>
    <property type="evidence" value="ECO:0007669"/>
    <property type="project" value="TreeGrafter"/>
</dbReference>
<comment type="similarity">
    <text evidence="1">Belongs to the glycosyl hydrolase 65 family.</text>
</comment>
<dbReference type="Gene3D" id="1.50.10.10">
    <property type="match status" value="1"/>
</dbReference>
<organism evidence="7 8">
    <name type="scientific">Caldisalinibacter kiritimatiensis</name>
    <dbReference type="NCBI Taxonomy" id="1304284"/>
    <lineage>
        <taxon>Bacteria</taxon>
        <taxon>Bacillati</taxon>
        <taxon>Bacillota</taxon>
        <taxon>Tissierellia</taxon>
        <taxon>Tissierellales</taxon>
        <taxon>Thermohalobacteraceae</taxon>
        <taxon>Caldisalinibacter</taxon>
    </lineage>
</organism>
<dbReference type="OrthoDB" id="9758855at2"/>
<dbReference type="Pfam" id="PF03632">
    <property type="entry name" value="Glyco_hydro_65m"/>
    <property type="match status" value="1"/>
</dbReference>
<dbReference type="InterPro" id="IPR037018">
    <property type="entry name" value="GH65_N"/>
</dbReference>
<evidence type="ECO:0000256" key="1">
    <source>
        <dbReference type="ARBA" id="ARBA00006768"/>
    </source>
</evidence>
<accession>R1CEQ8</accession>
<dbReference type="InterPro" id="IPR005196">
    <property type="entry name" value="Glyco_hydro_65_N"/>
</dbReference>
<dbReference type="InterPro" id="IPR005195">
    <property type="entry name" value="Glyco_hydro_65_M"/>
</dbReference>
<proteinExistence type="inferred from homology"/>
<dbReference type="GO" id="GO:0047656">
    <property type="term" value="F:alpha,alpha-trehalose phosphorylase activity"/>
    <property type="evidence" value="ECO:0007669"/>
    <property type="project" value="UniProtKB-EC"/>
</dbReference>
<keyword evidence="7" id="KW-0328">Glycosyltransferase</keyword>
<gene>
    <name evidence="7" type="ORF">L21TH_1166</name>
</gene>
<dbReference type="InterPro" id="IPR005194">
    <property type="entry name" value="Glyco_hydro_65_C"/>
</dbReference>
<reference evidence="7 8" key="1">
    <citation type="journal article" date="2015" name="Geomicrobiol. J.">
        <title>Caldisalinibacter kiritimatiensis gen. nov., sp. nov., a moderately thermohalophilic thiosulfate-reducing bacterium from a hypersaline microbial mat.</title>
        <authorList>
            <person name="Ben Hania W."/>
            <person name="Joseph M."/>
            <person name="Fiebig A."/>
            <person name="Bunk B."/>
            <person name="Klenk H.-P."/>
            <person name="Fardeau M.-L."/>
            <person name="Spring S."/>
        </authorList>
    </citation>
    <scope>NUCLEOTIDE SEQUENCE [LARGE SCALE GENOMIC DNA]</scope>
    <source>
        <strain evidence="7 8">L21-TH-D2</strain>
    </source>
</reference>
<dbReference type="PANTHER" id="PTHR11051">
    <property type="entry name" value="GLYCOSYL HYDROLASE-RELATED"/>
    <property type="match status" value="1"/>
</dbReference>
<dbReference type="GO" id="GO:0030246">
    <property type="term" value="F:carbohydrate binding"/>
    <property type="evidence" value="ECO:0007669"/>
    <property type="project" value="InterPro"/>
</dbReference>
<sequence length="777" mass="90876">MNKQYTKIDEWNIIEEGLHPDDNRIYESIMSIGNGHMGMRGNFEEDYSGDSLQGTYIAGVYYPDKTRVGWWKNGYPEYFAKVLNATNFIGIGVMIDDEVIDLAKTKVEDFKRILNMKHGYLLRTFTIVDSKGRKTKVEVKRFTSIKDLEVAAISYSITPLNHDASVTFTPYLDGDVSNEDSNYGEKFWLEVDKSVDKYEGHLTMKTKKLDFHVCTAMKYNVLQDNIELKGQIESIEKEKYVGNTITVTAKKGSTTTLYKYIAVTTNRDYPVNEIKNASIERVNYAYDKGFDKLFEEHSNAWEERWLESDIIIEGDPSAQQGIRFNIFQLNQTYTGHDPRLNIGPKGFTGEKYGGSTYWDTEAYCLNFYLSTREQNIARNLLIYRYNHLEKAKENARKLGMKGALYPMVTMNGEECHNEWEITFEEIHRNAAISYAIYNYVRYTDDKDYLAEYGFEVLVETSRYWADRVNYNPFKDKYMILGVTGPNEYENNVNNNWYTNTMAAWNLDYTLKVKEFLKNEYPDRYEELIDKLNLTDKETEKWQDIIDKMYYPYIESLDVFEQQDGYMDKEMKTVDDIPKDELPINQNWSWDRILRSCFIKQADVLQGLYFLNDRYDLETKKRNFDFYEPKTVHESSLSPCVYSIIAAEIGYEDKAYELYLRTARLDLDNYNNDTDDGLHITSMAGTWMSIVHGFGGMRIKNDTLSLSPFIPKAWARYSFKILFRGHLLKVITDKDQVRIVQEKGDTFTLKIYDEDYTLNENGEITVDIQHQQISLAVN</sequence>
<dbReference type="InterPro" id="IPR017045">
    <property type="entry name" value="Malt_Pase/Glycosyl_Hdrlase"/>
</dbReference>
<feature type="domain" description="Glycoside hydrolase family 65 C-terminal" evidence="5">
    <location>
        <begin position="696"/>
        <end position="757"/>
    </location>
</feature>
<keyword evidence="7" id="KW-0808">Transferase</keyword>
<dbReference type="InterPro" id="IPR012341">
    <property type="entry name" value="6hp_glycosidase-like_sf"/>
</dbReference>
<dbReference type="InterPro" id="IPR011013">
    <property type="entry name" value="Gal_mutarotase_sf_dom"/>
</dbReference>
<dbReference type="Gene3D" id="2.60.420.10">
    <property type="entry name" value="Maltose phosphorylase, domain 3"/>
    <property type="match status" value="1"/>
</dbReference>
<keyword evidence="8" id="KW-1185">Reference proteome</keyword>
<evidence type="ECO:0000259" key="5">
    <source>
        <dbReference type="Pfam" id="PF03633"/>
    </source>
</evidence>
<dbReference type="Gene3D" id="2.70.98.40">
    <property type="entry name" value="Glycoside hydrolase, family 65, N-terminal domain"/>
    <property type="match status" value="1"/>
</dbReference>
<dbReference type="Proteomes" id="UP000013378">
    <property type="component" value="Unassembled WGS sequence"/>
</dbReference>
<dbReference type="InterPro" id="IPR008928">
    <property type="entry name" value="6-hairpin_glycosidase_sf"/>
</dbReference>
<dbReference type="PANTHER" id="PTHR11051:SF14">
    <property type="entry name" value="MALTOSE PHOSPHORYLASE"/>
    <property type="match status" value="1"/>
</dbReference>
<dbReference type="EC" id="2.4.1.8" evidence="7"/>
<dbReference type="RefSeq" id="WP_006311593.1">
    <property type="nucleotide sequence ID" value="NZ_ARZA01000117.1"/>
</dbReference>
<dbReference type="SUPFAM" id="SSF74650">
    <property type="entry name" value="Galactose mutarotase-like"/>
    <property type="match status" value="1"/>
</dbReference>
<feature type="active site" description="Proton donor" evidence="2">
    <location>
        <position position="487"/>
    </location>
</feature>
<dbReference type="EMBL" id="ARZA01000117">
    <property type="protein sequence ID" value="EOD00795.1"/>
    <property type="molecule type" value="Genomic_DNA"/>
</dbReference>
<evidence type="ECO:0000256" key="3">
    <source>
        <dbReference type="PIRSR" id="PIRSR036289-51"/>
    </source>
</evidence>
<feature type="domain" description="Glycoside hydrolase family 65 N-terminal" evidence="6">
    <location>
        <begin position="14"/>
        <end position="267"/>
    </location>
</feature>
<dbReference type="PIRSF" id="PIRSF036289">
    <property type="entry name" value="Glycosyl_hydrolase_malt_phosph"/>
    <property type="match status" value="1"/>
</dbReference>
<name>R1CEQ8_9FIRM</name>
<dbReference type="Pfam" id="PF03633">
    <property type="entry name" value="Glyco_hydro_65C"/>
    <property type="match status" value="1"/>
</dbReference>